<comment type="caution">
    <text evidence="2">The sequence shown here is derived from an EMBL/GenBank/DDBJ whole genome shotgun (WGS) entry which is preliminary data.</text>
</comment>
<evidence type="ECO:0000313" key="2">
    <source>
        <dbReference type="EMBL" id="MFC7310282.1"/>
    </source>
</evidence>
<gene>
    <name evidence="2" type="ORF">ACFQVC_39485</name>
</gene>
<proteinExistence type="predicted"/>
<accession>A0ABW2JXS5</accession>
<dbReference type="EMBL" id="JBHTCF010000031">
    <property type="protein sequence ID" value="MFC7310282.1"/>
    <property type="molecule type" value="Genomic_DNA"/>
</dbReference>
<keyword evidence="3" id="KW-1185">Reference proteome</keyword>
<dbReference type="RefSeq" id="WP_381840507.1">
    <property type="nucleotide sequence ID" value="NZ_JBHTCF010000031.1"/>
</dbReference>
<evidence type="ECO:0000256" key="1">
    <source>
        <dbReference type="SAM" id="SignalP"/>
    </source>
</evidence>
<dbReference type="Proteomes" id="UP001596523">
    <property type="component" value="Unassembled WGS sequence"/>
</dbReference>
<sequence>MKLWFRVLCTAASAGSALALCGTGAPSGLLAAAALAPGDDDIGWP</sequence>
<organism evidence="2 3">
    <name type="scientific">Streptomyces monticola</name>
    <dbReference type="NCBI Taxonomy" id="2666263"/>
    <lineage>
        <taxon>Bacteria</taxon>
        <taxon>Bacillati</taxon>
        <taxon>Actinomycetota</taxon>
        <taxon>Actinomycetes</taxon>
        <taxon>Kitasatosporales</taxon>
        <taxon>Streptomycetaceae</taxon>
        <taxon>Streptomyces</taxon>
    </lineage>
</organism>
<feature type="signal peptide" evidence="1">
    <location>
        <begin position="1"/>
        <end position="19"/>
    </location>
</feature>
<evidence type="ECO:0000313" key="3">
    <source>
        <dbReference type="Proteomes" id="UP001596523"/>
    </source>
</evidence>
<name>A0ABW2JXS5_9ACTN</name>
<keyword evidence="1" id="KW-0732">Signal</keyword>
<feature type="chain" id="PRO_5047422370" evidence="1">
    <location>
        <begin position="20"/>
        <end position="45"/>
    </location>
</feature>
<reference evidence="3" key="1">
    <citation type="journal article" date="2019" name="Int. J. Syst. Evol. Microbiol.">
        <title>The Global Catalogue of Microorganisms (GCM) 10K type strain sequencing project: providing services to taxonomists for standard genome sequencing and annotation.</title>
        <authorList>
            <consortium name="The Broad Institute Genomics Platform"/>
            <consortium name="The Broad Institute Genome Sequencing Center for Infectious Disease"/>
            <person name="Wu L."/>
            <person name="Ma J."/>
        </authorList>
    </citation>
    <scope>NUCLEOTIDE SEQUENCE [LARGE SCALE GENOMIC DNA]</scope>
    <source>
        <strain evidence="3">SYNS20</strain>
    </source>
</reference>
<protein>
    <submittedName>
        <fullName evidence="2">Uncharacterized protein</fullName>
    </submittedName>
</protein>